<protein>
    <recommendedName>
        <fullName evidence="3">CHCH domain-containing protein</fullName>
    </recommendedName>
</protein>
<name>F0ZW51_DICPU</name>
<dbReference type="InParanoid" id="F0ZW51"/>
<dbReference type="AlphaFoldDB" id="F0ZW51"/>
<dbReference type="GeneID" id="10507844"/>
<dbReference type="KEGG" id="dpp:DICPUDRAFT_156265"/>
<keyword evidence="2" id="KW-1185">Reference proteome</keyword>
<dbReference type="RefSeq" id="XP_003291653.1">
    <property type="nucleotide sequence ID" value="XM_003291605.1"/>
</dbReference>
<dbReference type="Proteomes" id="UP000001064">
    <property type="component" value="Unassembled WGS sequence"/>
</dbReference>
<evidence type="ECO:0008006" key="3">
    <source>
        <dbReference type="Google" id="ProtNLM"/>
    </source>
</evidence>
<dbReference type="EMBL" id="GL871228">
    <property type="protein sequence ID" value="EGC31819.1"/>
    <property type="molecule type" value="Genomic_DNA"/>
</dbReference>
<accession>F0ZW51</accession>
<dbReference type="VEuPathDB" id="AmoebaDB:DICPUDRAFT_156265"/>
<evidence type="ECO:0000313" key="1">
    <source>
        <dbReference type="EMBL" id="EGC31819.1"/>
    </source>
</evidence>
<organism evidence="1 2">
    <name type="scientific">Dictyostelium purpureum</name>
    <name type="common">Slime mold</name>
    <dbReference type="NCBI Taxonomy" id="5786"/>
    <lineage>
        <taxon>Eukaryota</taxon>
        <taxon>Amoebozoa</taxon>
        <taxon>Evosea</taxon>
        <taxon>Eumycetozoa</taxon>
        <taxon>Dictyostelia</taxon>
        <taxon>Dictyosteliales</taxon>
        <taxon>Dictyosteliaceae</taxon>
        <taxon>Dictyostelium</taxon>
    </lineage>
</organism>
<sequence>MIEDINKNGNDNTSTNNEIIDQIKINENIFSNFKYLTTTEFENSKKEIQQLDEEHNLIFNQYLPKEYKESPCINKEKKLIECLISKNKDFILCSDILNEFAKCQEKYIREYNK</sequence>
<reference evidence="2" key="1">
    <citation type="journal article" date="2011" name="Genome Biol.">
        <title>Comparative genomics of the social amoebae Dictyostelium discoideum and Dictyostelium purpureum.</title>
        <authorList>
            <consortium name="US DOE Joint Genome Institute (JGI-PGF)"/>
            <person name="Sucgang R."/>
            <person name="Kuo A."/>
            <person name="Tian X."/>
            <person name="Salerno W."/>
            <person name="Parikh A."/>
            <person name="Feasley C.L."/>
            <person name="Dalin E."/>
            <person name="Tu H."/>
            <person name="Huang E."/>
            <person name="Barry K."/>
            <person name="Lindquist E."/>
            <person name="Shapiro H."/>
            <person name="Bruce D."/>
            <person name="Schmutz J."/>
            <person name="Salamov A."/>
            <person name="Fey P."/>
            <person name="Gaudet P."/>
            <person name="Anjard C."/>
            <person name="Babu M.M."/>
            <person name="Basu S."/>
            <person name="Bushmanova Y."/>
            <person name="van der Wel H."/>
            <person name="Katoh-Kurasawa M."/>
            <person name="Dinh C."/>
            <person name="Coutinho P.M."/>
            <person name="Saito T."/>
            <person name="Elias M."/>
            <person name="Schaap P."/>
            <person name="Kay R.R."/>
            <person name="Henrissat B."/>
            <person name="Eichinger L."/>
            <person name="Rivero F."/>
            <person name="Putnam N.H."/>
            <person name="West C.M."/>
            <person name="Loomis W.F."/>
            <person name="Chisholm R.L."/>
            <person name="Shaulsky G."/>
            <person name="Strassmann J.E."/>
            <person name="Queller D.C."/>
            <person name="Kuspa A."/>
            <person name="Grigoriev I.V."/>
        </authorList>
    </citation>
    <scope>NUCLEOTIDE SEQUENCE [LARGE SCALE GENOMIC DNA]</scope>
    <source>
        <strain evidence="2">QSDP1</strain>
    </source>
</reference>
<dbReference type="eggNOG" id="ENOG502RIGT">
    <property type="taxonomic scope" value="Eukaryota"/>
</dbReference>
<dbReference type="OMA" id="KESPCIN"/>
<evidence type="ECO:0000313" key="2">
    <source>
        <dbReference type="Proteomes" id="UP000001064"/>
    </source>
</evidence>
<proteinExistence type="predicted"/>
<gene>
    <name evidence="1" type="ORF">DICPUDRAFT_156265</name>
</gene>